<comment type="caution">
    <text evidence="1">The sequence shown here is derived from an EMBL/GenBank/DDBJ whole genome shotgun (WGS) entry which is preliminary data.</text>
</comment>
<dbReference type="OrthoDB" id="5917820at2"/>
<dbReference type="AlphaFoldDB" id="A0A545U6X5"/>
<evidence type="ECO:0000313" key="2">
    <source>
        <dbReference type="Proteomes" id="UP000319732"/>
    </source>
</evidence>
<evidence type="ECO:0000313" key="1">
    <source>
        <dbReference type="EMBL" id="TQV85222.1"/>
    </source>
</evidence>
<dbReference type="EMBL" id="VHSG01000004">
    <property type="protein sequence ID" value="TQV85222.1"/>
    <property type="molecule type" value="Genomic_DNA"/>
</dbReference>
<gene>
    <name evidence="1" type="ORF">FKG94_03260</name>
</gene>
<keyword evidence="2" id="KW-1185">Reference proteome</keyword>
<sequence length="85" mass="9822">MVIVNNHDNLVFDECSPDCHLQVEQSQGQLFAFVQCVDASLQEHRSGKNRGTKRYWGKFDWSTKEESIRAILHYGGKWPTLPKSQ</sequence>
<proteinExistence type="predicted"/>
<protein>
    <recommendedName>
        <fullName evidence="3">Transposase</fullName>
    </recommendedName>
</protein>
<dbReference type="Proteomes" id="UP000319732">
    <property type="component" value="Unassembled WGS sequence"/>
</dbReference>
<accession>A0A545U6X5</accession>
<dbReference type="RefSeq" id="WP_142902770.1">
    <property type="nucleotide sequence ID" value="NZ_ML660088.1"/>
</dbReference>
<name>A0A545U6X5_9GAMM</name>
<organism evidence="1 2">
    <name type="scientific">Exilibacterium tricleocarpae</name>
    <dbReference type="NCBI Taxonomy" id="2591008"/>
    <lineage>
        <taxon>Bacteria</taxon>
        <taxon>Pseudomonadati</taxon>
        <taxon>Pseudomonadota</taxon>
        <taxon>Gammaproteobacteria</taxon>
        <taxon>Cellvibrionales</taxon>
        <taxon>Cellvibrionaceae</taxon>
        <taxon>Exilibacterium</taxon>
    </lineage>
</organism>
<evidence type="ECO:0008006" key="3">
    <source>
        <dbReference type="Google" id="ProtNLM"/>
    </source>
</evidence>
<reference evidence="1 2" key="1">
    <citation type="submission" date="2019-06" db="EMBL/GenBank/DDBJ databases">
        <title>Whole genome sequence for Cellvibrionaceae sp. R142.</title>
        <authorList>
            <person name="Wang G."/>
        </authorList>
    </citation>
    <scope>NUCLEOTIDE SEQUENCE [LARGE SCALE GENOMIC DNA]</scope>
    <source>
        <strain evidence="1 2">R142</strain>
    </source>
</reference>